<reference evidence="1 2" key="1">
    <citation type="journal article" date="2019" name="Commun. Biol.">
        <title>The bagworm genome reveals a unique fibroin gene that provides high tensile strength.</title>
        <authorList>
            <person name="Kono N."/>
            <person name="Nakamura H."/>
            <person name="Ohtoshi R."/>
            <person name="Tomita M."/>
            <person name="Numata K."/>
            <person name="Arakawa K."/>
        </authorList>
    </citation>
    <scope>NUCLEOTIDE SEQUENCE [LARGE SCALE GENOMIC DNA]</scope>
</reference>
<accession>A0A4C2AGB9</accession>
<keyword evidence="2" id="KW-1185">Reference proteome</keyword>
<gene>
    <name evidence="1" type="ORF">EVAR_101303_1</name>
</gene>
<comment type="caution">
    <text evidence="1">The sequence shown here is derived from an EMBL/GenBank/DDBJ whole genome shotgun (WGS) entry which is preliminary data.</text>
</comment>
<name>A0A4C2AGB9_EUMVA</name>
<organism evidence="1 2">
    <name type="scientific">Eumeta variegata</name>
    <name type="common">Bagworm moth</name>
    <name type="synonym">Eumeta japonica</name>
    <dbReference type="NCBI Taxonomy" id="151549"/>
    <lineage>
        <taxon>Eukaryota</taxon>
        <taxon>Metazoa</taxon>
        <taxon>Ecdysozoa</taxon>
        <taxon>Arthropoda</taxon>
        <taxon>Hexapoda</taxon>
        <taxon>Insecta</taxon>
        <taxon>Pterygota</taxon>
        <taxon>Neoptera</taxon>
        <taxon>Endopterygota</taxon>
        <taxon>Lepidoptera</taxon>
        <taxon>Glossata</taxon>
        <taxon>Ditrysia</taxon>
        <taxon>Tineoidea</taxon>
        <taxon>Psychidae</taxon>
        <taxon>Oiketicinae</taxon>
        <taxon>Eumeta</taxon>
    </lineage>
</organism>
<sequence length="95" mass="10091">DRATVSTVVSKETVEDICVCKCIRRVCRSPKGPVAAGPSKQALFERDELKNTLHPPDGIQNTLKLSVLDISVALAEAALLGQKGSKGANATSIFR</sequence>
<evidence type="ECO:0000313" key="2">
    <source>
        <dbReference type="Proteomes" id="UP000299102"/>
    </source>
</evidence>
<protein>
    <submittedName>
        <fullName evidence="1">Uncharacterized protein</fullName>
    </submittedName>
</protein>
<dbReference type="AlphaFoldDB" id="A0A4C2AGB9"/>
<dbReference type="Proteomes" id="UP000299102">
    <property type="component" value="Unassembled WGS sequence"/>
</dbReference>
<proteinExistence type="predicted"/>
<evidence type="ECO:0000313" key="1">
    <source>
        <dbReference type="EMBL" id="GBP98154.1"/>
    </source>
</evidence>
<feature type="non-terminal residue" evidence="1">
    <location>
        <position position="1"/>
    </location>
</feature>
<dbReference type="EMBL" id="BGZK01003079">
    <property type="protein sequence ID" value="GBP98154.1"/>
    <property type="molecule type" value="Genomic_DNA"/>
</dbReference>